<dbReference type="OrthoDB" id="662136at2"/>
<keyword evidence="9" id="KW-0378">Hydrolase</keyword>
<evidence type="ECO:0000256" key="8">
    <source>
        <dbReference type="ARBA" id="ARBA00022759"/>
    </source>
</evidence>
<evidence type="ECO:0000259" key="11">
    <source>
        <dbReference type="PROSITE" id="PS50879"/>
    </source>
</evidence>
<dbReference type="Pfam" id="PF00075">
    <property type="entry name" value="RNase_H"/>
    <property type="match status" value="1"/>
</dbReference>
<keyword evidence="10" id="KW-0460">Magnesium</keyword>
<dbReference type="Gene3D" id="3.30.420.10">
    <property type="entry name" value="Ribonuclease H-like superfamily/Ribonuclease H"/>
    <property type="match status" value="1"/>
</dbReference>
<evidence type="ECO:0000256" key="6">
    <source>
        <dbReference type="ARBA" id="ARBA00022722"/>
    </source>
</evidence>
<evidence type="ECO:0000256" key="2">
    <source>
        <dbReference type="ARBA" id="ARBA00001946"/>
    </source>
</evidence>
<keyword evidence="13" id="KW-1185">Reference proteome</keyword>
<dbReference type="AlphaFoldDB" id="A0A3E1NUK7"/>
<dbReference type="PANTHER" id="PTHR10642">
    <property type="entry name" value="RIBONUCLEASE H1"/>
    <property type="match status" value="1"/>
</dbReference>
<evidence type="ECO:0000256" key="10">
    <source>
        <dbReference type="ARBA" id="ARBA00022842"/>
    </source>
</evidence>
<dbReference type="CDD" id="cd09278">
    <property type="entry name" value="RNase_HI_prokaryote_like"/>
    <property type="match status" value="1"/>
</dbReference>
<evidence type="ECO:0000256" key="5">
    <source>
        <dbReference type="ARBA" id="ARBA00012180"/>
    </source>
</evidence>
<protein>
    <recommendedName>
        <fullName evidence="5">ribonuclease H</fullName>
        <ecNumber evidence="5">3.1.26.4</ecNumber>
    </recommendedName>
</protein>
<dbReference type="InterPro" id="IPR050092">
    <property type="entry name" value="RNase_H"/>
</dbReference>
<organism evidence="12 13">
    <name type="scientific">Chitinophaga silvisoli</name>
    <dbReference type="NCBI Taxonomy" id="2291814"/>
    <lineage>
        <taxon>Bacteria</taxon>
        <taxon>Pseudomonadati</taxon>
        <taxon>Bacteroidota</taxon>
        <taxon>Chitinophagia</taxon>
        <taxon>Chitinophagales</taxon>
        <taxon>Chitinophagaceae</taxon>
        <taxon>Chitinophaga</taxon>
    </lineage>
</organism>
<dbReference type="GO" id="GO:0003676">
    <property type="term" value="F:nucleic acid binding"/>
    <property type="evidence" value="ECO:0007669"/>
    <property type="project" value="InterPro"/>
</dbReference>
<dbReference type="PROSITE" id="PS50879">
    <property type="entry name" value="RNASE_H_1"/>
    <property type="match status" value="1"/>
</dbReference>
<evidence type="ECO:0000256" key="3">
    <source>
        <dbReference type="ARBA" id="ARBA00005300"/>
    </source>
</evidence>
<dbReference type="PANTHER" id="PTHR10642:SF26">
    <property type="entry name" value="RIBONUCLEASE H1"/>
    <property type="match status" value="1"/>
</dbReference>
<evidence type="ECO:0000256" key="4">
    <source>
        <dbReference type="ARBA" id="ARBA00011245"/>
    </source>
</evidence>
<evidence type="ECO:0000256" key="1">
    <source>
        <dbReference type="ARBA" id="ARBA00000077"/>
    </source>
</evidence>
<comment type="caution">
    <text evidence="12">The sequence shown here is derived from an EMBL/GenBank/DDBJ whole genome shotgun (WGS) entry which is preliminary data.</text>
</comment>
<dbReference type="GO" id="GO:0004523">
    <property type="term" value="F:RNA-DNA hybrid ribonuclease activity"/>
    <property type="evidence" value="ECO:0007669"/>
    <property type="project" value="UniProtKB-EC"/>
</dbReference>
<comment type="similarity">
    <text evidence="3">Belongs to the RNase H family.</text>
</comment>
<dbReference type="InterPro" id="IPR036397">
    <property type="entry name" value="RNaseH_sf"/>
</dbReference>
<comment type="catalytic activity">
    <reaction evidence="1">
        <text>Endonucleolytic cleavage to 5'-phosphomonoester.</text>
        <dbReference type="EC" id="3.1.26.4"/>
    </reaction>
</comment>
<accession>A0A3E1NUK7</accession>
<keyword evidence="7" id="KW-0479">Metal-binding</keyword>
<evidence type="ECO:0000313" key="12">
    <source>
        <dbReference type="EMBL" id="RFM31632.1"/>
    </source>
</evidence>
<dbReference type="Proteomes" id="UP000261174">
    <property type="component" value="Unassembled WGS sequence"/>
</dbReference>
<feature type="domain" description="RNase H type-1" evidence="11">
    <location>
        <begin position="22"/>
        <end position="170"/>
    </location>
</feature>
<dbReference type="InterPro" id="IPR022892">
    <property type="entry name" value="RNaseHI"/>
</dbReference>
<dbReference type="InterPro" id="IPR002156">
    <property type="entry name" value="RNaseH_domain"/>
</dbReference>
<keyword evidence="8" id="KW-0255">Endonuclease</keyword>
<gene>
    <name evidence="12" type="ORF">DXN04_28375</name>
</gene>
<dbReference type="GO" id="GO:0046872">
    <property type="term" value="F:metal ion binding"/>
    <property type="evidence" value="ECO:0007669"/>
    <property type="project" value="UniProtKB-KW"/>
</dbReference>
<evidence type="ECO:0000313" key="13">
    <source>
        <dbReference type="Proteomes" id="UP000261174"/>
    </source>
</evidence>
<dbReference type="EMBL" id="QTJV01000013">
    <property type="protein sequence ID" value="RFM31632.1"/>
    <property type="molecule type" value="Genomic_DNA"/>
</dbReference>
<evidence type="ECO:0000256" key="9">
    <source>
        <dbReference type="ARBA" id="ARBA00022801"/>
    </source>
</evidence>
<dbReference type="RefSeq" id="WP_116856787.1">
    <property type="nucleotide sequence ID" value="NZ_QTJV01000013.1"/>
</dbReference>
<sequence length="178" mass="19921">MKHKVFASCPKTNFISPTFTRMISQADIYTDGSCSPQTGQGAWVAILLTDTEKITLSGKVPATTHHRMELSAVIEGITYALNNFKDIQSLHIYTDSQYVTGLIARQSKLSHANFLTKKGSPIPHADLVQQLYLLTNQVQLIFTKVKAHQKPGTDINHNISADKLVRKIMREELRRSSL</sequence>
<dbReference type="EC" id="3.1.26.4" evidence="5"/>
<dbReference type="InterPro" id="IPR012337">
    <property type="entry name" value="RNaseH-like_sf"/>
</dbReference>
<reference evidence="12 13" key="1">
    <citation type="submission" date="2018-08" db="EMBL/GenBank/DDBJ databases">
        <title>Chitinophaga sp. K20C18050901, a novel bacterium isolated from forest soil.</title>
        <authorList>
            <person name="Wang C."/>
        </authorList>
    </citation>
    <scope>NUCLEOTIDE SEQUENCE [LARGE SCALE GENOMIC DNA]</scope>
    <source>
        <strain evidence="12 13">K20C18050901</strain>
    </source>
</reference>
<name>A0A3E1NUK7_9BACT</name>
<proteinExistence type="inferred from homology"/>
<keyword evidence="6" id="KW-0540">Nuclease</keyword>
<dbReference type="GO" id="GO:0043137">
    <property type="term" value="P:DNA replication, removal of RNA primer"/>
    <property type="evidence" value="ECO:0007669"/>
    <property type="project" value="TreeGrafter"/>
</dbReference>
<dbReference type="SUPFAM" id="SSF53098">
    <property type="entry name" value="Ribonuclease H-like"/>
    <property type="match status" value="1"/>
</dbReference>
<comment type="subunit">
    <text evidence="4">Monomer.</text>
</comment>
<comment type="cofactor">
    <cofactor evidence="2">
        <name>Mg(2+)</name>
        <dbReference type="ChEBI" id="CHEBI:18420"/>
    </cofactor>
</comment>
<evidence type="ECO:0000256" key="7">
    <source>
        <dbReference type="ARBA" id="ARBA00022723"/>
    </source>
</evidence>